<dbReference type="GO" id="GO:0030286">
    <property type="term" value="C:dynein complex"/>
    <property type="evidence" value="ECO:0007669"/>
    <property type="project" value="InterPro"/>
</dbReference>
<dbReference type="OMA" id="DMYLCPC"/>
<dbReference type="Pfam" id="PF18199">
    <property type="entry name" value="Dynein_C"/>
    <property type="match status" value="1"/>
</dbReference>
<accession>A0A8D2M0S0</accession>
<feature type="domain" description="Dynein heavy chain AAA lid" evidence="2">
    <location>
        <begin position="228"/>
        <end position="358"/>
    </location>
</feature>
<proteinExistence type="predicted"/>
<dbReference type="InterPro" id="IPR042219">
    <property type="entry name" value="AAA_lid_11_sf"/>
</dbReference>
<protein>
    <recommendedName>
        <fullName evidence="6">Dynein axonemal heavy chain 2</fullName>
    </recommendedName>
</protein>
<evidence type="ECO:0008006" key="6">
    <source>
        <dbReference type="Google" id="ProtNLM"/>
    </source>
</evidence>
<sequence>MNSFEQYPRDWNLWYTSSRPEKAMLPGEWENSCNQMQRMLVVRSLRPDRVAFCVTAFIVSNLGSQFVEPPVLNMKSVVDDSTTKTPLIFVLSPGVDPSSSLLQLAEQSGMAQRFHALSLGQGQAPIATRMIKDGVHQGNWVFLANCHLSLSWMPQLDKVVEQLQVEEPHPSFRLWLSSSPHPDFPISILQAGIKMTTEPPTGLKANMKRLYQLITEPQFSRCTKPAKYKKLLFALCFFHSILLERKKFLQLGWNIVYGFNDSDFEVSENLLSLYLDEYEETPWEALTYLIAGVNYGGHVTDDWDRRLLTTYINDYFNELSVLDTYYIPRDGNLASYKEYISLLPSMDAPEAFGQHPNADVASQITEARTLFETLLSLQPQTTPAGEAGQSREDKVLELSADVLSKVPEEIDYEGTCKMLSTDPSPLNVVLLQEIQRYNSLLQVIRWGPSRSRLEKGIQGLVVMSTDLEEIFNCIFDARVPPMWERAYPSQKPLAAWTRDLGLRVEQFAHWAKTTHPPVLFWLSGFTFPTGFLTAVLQAAARLNNISVDTLSWDFLVSTVDDNNLVYPPKEGVWVRGLFLEGAGWDKKNSCLMEAEAMQLVCPVPTIHFKPVENKKKRGGRSPRTYACPCYYYPNRAGTSGRPSFVIGVDLRSGAMPADHWIKRGTALLMSLDT</sequence>
<dbReference type="InterPro" id="IPR041228">
    <property type="entry name" value="Dynein_C"/>
</dbReference>
<dbReference type="FunFam" id="1.20.1270.280:FF:000007">
    <property type="entry name" value="dynein heavy chain 2, axonemal"/>
    <property type="match status" value="1"/>
</dbReference>
<evidence type="ECO:0000313" key="4">
    <source>
        <dbReference type="Ensembl" id="ENSVKKP00000029023.1"/>
    </source>
</evidence>
<dbReference type="Pfam" id="PF03028">
    <property type="entry name" value="Dynein_heavy"/>
    <property type="match status" value="1"/>
</dbReference>
<dbReference type="InterPro" id="IPR027417">
    <property type="entry name" value="P-loop_NTPase"/>
</dbReference>
<dbReference type="InterPro" id="IPR026983">
    <property type="entry name" value="DHC"/>
</dbReference>
<dbReference type="PANTHER" id="PTHR22878">
    <property type="entry name" value="DYNEIN HEAVY CHAIN 6, AXONEMAL-LIKE-RELATED"/>
    <property type="match status" value="1"/>
</dbReference>
<dbReference type="InterPro" id="IPR043160">
    <property type="entry name" value="Dynein_C_barrel"/>
</dbReference>
<reference evidence="4" key="2">
    <citation type="submission" date="2025-09" db="UniProtKB">
        <authorList>
            <consortium name="Ensembl"/>
        </authorList>
    </citation>
    <scope>IDENTIFICATION</scope>
</reference>
<dbReference type="FunFam" id="3.10.490.20:FF:000008">
    <property type="entry name" value="dynein heavy chain 2, axonemal"/>
    <property type="match status" value="1"/>
</dbReference>
<name>A0A8D2M0S0_VARKO</name>
<dbReference type="PANTHER" id="PTHR22878:SF68">
    <property type="entry name" value="DYNEIN HEAVY CHAIN 6, AXONEMAL-LIKE"/>
    <property type="match status" value="1"/>
</dbReference>
<dbReference type="GO" id="GO:0051959">
    <property type="term" value="F:dynein light intermediate chain binding"/>
    <property type="evidence" value="ECO:0007669"/>
    <property type="project" value="InterPro"/>
</dbReference>
<dbReference type="InterPro" id="IPR004273">
    <property type="entry name" value="Dynein_heavy_D6_P-loop"/>
</dbReference>
<dbReference type="GO" id="GO:0045505">
    <property type="term" value="F:dynein intermediate chain binding"/>
    <property type="evidence" value="ECO:0007669"/>
    <property type="project" value="InterPro"/>
</dbReference>
<dbReference type="Proteomes" id="UP000694545">
    <property type="component" value="Unplaced"/>
</dbReference>
<feature type="domain" description="Dynein heavy chain region D6 P-loop" evidence="1">
    <location>
        <begin position="83"/>
        <end position="196"/>
    </location>
</feature>
<reference evidence="4" key="1">
    <citation type="submission" date="2025-08" db="UniProtKB">
        <authorList>
            <consortium name="Ensembl"/>
        </authorList>
    </citation>
    <scope>IDENTIFICATION</scope>
</reference>
<dbReference type="Pfam" id="PF18198">
    <property type="entry name" value="AAA_lid_11"/>
    <property type="match status" value="1"/>
</dbReference>
<dbReference type="Gene3D" id="3.10.490.20">
    <property type="match status" value="1"/>
</dbReference>
<dbReference type="Gene3D" id="1.20.1270.280">
    <property type="match status" value="1"/>
</dbReference>
<keyword evidence="5" id="KW-1185">Reference proteome</keyword>
<dbReference type="InterPro" id="IPR041658">
    <property type="entry name" value="AAA_lid_11"/>
</dbReference>
<organism evidence="4 5">
    <name type="scientific">Varanus komodoensis</name>
    <name type="common">Komodo dragon</name>
    <dbReference type="NCBI Taxonomy" id="61221"/>
    <lineage>
        <taxon>Eukaryota</taxon>
        <taxon>Metazoa</taxon>
        <taxon>Chordata</taxon>
        <taxon>Craniata</taxon>
        <taxon>Vertebrata</taxon>
        <taxon>Euteleostomi</taxon>
        <taxon>Lepidosauria</taxon>
        <taxon>Squamata</taxon>
        <taxon>Bifurcata</taxon>
        <taxon>Unidentata</taxon>
        <taxon>Episquamata</taxon>
        <taxon>Toxicofera</taxon>
        <taxon>Anguimorpha</taxon>
        <taxon>Paleoanguimorpha</taxon>
        <taxon>Varanoidea</taxon>
        <taxon>Varanidae</taxon>
        <taxon>Varanus</taxon>
    </lineage>
</organism>
<evidence type="ECO:0000259" key="2">
    <source>
        <dbReference type="Pfam" id="PF18198"/>
    </source>
</evidence>
<dbReference type="FunFam" id="1.10.8.720:FF:000008">
    <property type="entry name" value="Dynein axonemal heavy chain 2"/>
    <property type="match status" value="1"/>
</dbReference>
<dbReference type="Ensembl" id="ENSVKKT00000029712.1">
    <property type="protein sequence ID" value="ENSVKKP00000029023.1"/>
    <property type="gene ID" value="ENSVKKG00000018690.1"/>
</dbReference>
<evidence type="ECO:0000313" key="5">
    <source>
        <dbReference type="Proteomes" id="UP000694545"/>
    </source>
</evidence>
<feature type="domain" description="Dynein heavy chain C-terminal" evidence="3">
    <location>
        <begin position="365"/>
        <end position="669"/>
    </location>
</feature>
<dbReference type="Gene3D" id="1.10.8.720">
    <property type="entry name" value="Region D6 of dynein motor"/>
    <property type="match status" value="1"/>
</dbReference>
<dbReference type="Gene3D" id="3.40.50.300">
    <property type="entry name" value="P-loop containing nucleotide triphosphate hydrolases"/>
    <property type="match status" value="1"/>
</dbReference>
<evidence type="ECO:0000259" key="1">
    <source>
        <dbReference type="Pfam" id="PF03028"/>
    </source>
</evidence>
<dbReference type="GO" id="GO:0008569">
    <property type="term" value="F:minus-end-directed microtubule motor activity"/>
    <property type="evidence" value="ECO:0007669"/>
    <property type="project" value="InterPro"/>
</dbReference>
<dbReference type="AlphaFoldDB" id="A0A8D2M0S0"/>
<evidence type="ECO:0000259" key="3">
    <source>
        <dbReference type="Pfam" id="PF18199"/>
    </source>
</evidence>
<dbReference type="GO" id="GO:0007018">
    <property type="term" value="P:microtubule-based movement"/>
    <property type="evidence" value="ECO:0007669"/>
    <property type="project" value="InterPro"/>
</dbReference>
<dbReference type="FunFam" id="3.40.50.300:FF:004557">
    <property type="entry name" value="Predicted protein"/>
    <property type="match status" value="1"/>
</dbReference>
<dbReference type="FunFam" id="3.40.50.300:FF:006175">
    <property type="entry name" value="Uncharacterized protein"/>
    <property type="match status" value="1"/>
</dbReference>